<gene>
    <name evidence="1" type="ORF">LCGC14_2452470</name>
</gene>
<name>A0A0F9BFS8_9ZZZZ</name>
<feature type="non-terminal residue" evidence="1">
    <location>
        <position position="88"/>
    </location>
</feature>
<proteinExistence type="predicted"/>
<organism evidence="1">
    <name type="scientific">marine sediment metagenome</name>
    <dbReference type="NCBI Taxonomy" id="412755"/>
    <lineage>
        <taxon>unclassified sequences</taxon>
        <taxon>metagenomes</taxon>
        <taxon>ecological metagenomes</taxon>
    </lineage>
</organism>
<protein>
    <submittedName>
        <fullName evidence="1">Uncharacterized protein</fullName>
    </submittedName>
</protein>
<evidence type="ECO:0000313" key="1">
    <source>
        <dbReference type="EMBL" id="KKL20739.1"/>
    </source>
</evidence>
<dbReference type="AlphaFoldDB" id="A0A0F9BFS8"/>
<comment type="caution">
    <text evidence="1">The sequence shown here is derived from an EMBL/GenBank/DDBJ whole genome shotgun (WGS) entry which is preliminary data.</text>
</comment>
<accession>A0A0F9BFS8</accession>
<reference evidence="1" key="1">
    <citation type="journal article" date="2015" name="Nature">
        <title>Complex archaea that bridge the gap between prokaryotes and eukaryotes.</title>
        <authorList>
            <person name="Spang A."/>
            <person name="Saw J.H."/>
            <person name="Jorgensen S.L."/>
            <person name="Zaremba-Niedzwiedzka K."/>
            <person name="Martijn J."/>
            <person name="Lind A.E."/>
            <person name="van Eijk R."/>
            <person name="Schleper C."/>
            <person name="Guy L."/>
            <person name="Ettema T.J."/>
        </authorList>
    </citation>
    <scope>NUCLEOTIDE SEQUENCE</scope>
</reference>
<dbReference type="EMBL" id="LAZR01037982">
    <property type="protein sequence ID" value="KKL20739.1"/>
    <property type="molecule type" value="Genomic_DNA"/>
</dbReference>
<sequence>MEDSKLITLKTMTASGQVTTTPCLVYSICGISLALSANVFGIHNGHGTSDPRKLRLVGGTYSADNRSFSPPAFFSKGLYVDFTTGGHE</sequence>